<reference evidence="4 5" key="1">
    <citation type="submission" date="2016-03" db="EMBL/GenBank/DDBJ databases">
        <title>How can Kluyveromyces marxianus grow so fast - potential evolutionary course in Saccharomyces Complex revealed by comparative genomics.</title>
        <authorList>
            <person name="Mo W."/>
            <person name="Lu W."/>
            <person name="Yang X."/>
            <person name="Qi J."/>
            <person name="Lv H."/>
        </authorList>
    </citation>
    <scope>NUCLEOTIDE SEQUENCE [LARGE SCALE GENOMIC DNA]</scope>
    <source>
        <strain evidence="4 5">FIM1</strain>
    </source>
</reference>
<keyword evidence="2" id="KW-0472">Membrane</keyword>
<keyword evidence="3" id="KW-0732">Signal</keyword>
<dbReference type="InterPro" id="IPR039295">
    <property type="entry name" value="MSB2"/>
</dbReference>
<feature type="compositionally biased region" description="Basic and acidic residues" evidence="1">
    <location>
        <begin position="238"/>
        <end position="251"/>
    </location>
</feature>
<feature type="compositionally biased region" description="Basic and acidic residues" evidence="1">
    <location>
        <begin position="61"/>
        <end position="74"/>
    </location>
</feature>
<reference evidence="4 5" key="2">
    <citation type="submission" date="2019-11" db="EMBL/GenBank/DDBJ databases">
        <authorList>
            <person name="Lu H."/>
        </authorList>
    </citation>
    <scope>NUCLEOTIDE SEQUENCE [LARGE SCALE GENOMIC DNA]</scope>
    <source>
        <strain evidence="4 5">FIM1</strain>
    </source>
</reference>
<feature type="transmembrane region" description="Helical" evidence="2">
    <location>
        <begin position="911"/>
        <end position="934"/>
    </location>
</feature>
<organism evidence="4 5">
    <name type="scientific">Kluyveromyces marxianus</name>
    <name type="common">Yeast</name>
    <name type="synonym">Candida kefyr</name>
    <dbReference type="NCBI Taxonomy" id="4911"/>
    <lineage>
        <taxon>Eukaryota</taxon>
        <taxon>Fungi</taxon>
        <taxon>Dikarya</taxon>
        <taxon>Ascomycota</taxon>
        <taxon>Saccharomycotina</taxon>
        <taxon>Saccharomycetes</taxon>
        <taxon>Saccharomycetales</taxon>
        <taxon>Saccharomycetaceae</taxon>
        <taxon>Kluyveromyces</taxon>
    </lineage>
</organism>
<feature type="compositionally biased region" description="Low complexity" evidence="1">
    <location>
        <begin position="295"/>
        <end position="505"/>
    </location>
</feature>
<feature type="compositionally biased region" description="Pro residues" evidence="1">
    <location>
        <begin position="135"/>
        <end position="166"/>
    </location>
</feature>
<feature type="region of interest" description="Disordered" evidence="1">
    <location>
        <begin position="57"/>
        <end position="537"/>
    </location>
</feature>
<feature type="compositionally biased region" description="Low complexity" evidence="1">
    <location>
        <begin position="262"/>
        <end position="275"/>
    </location>
</feature>
<protein>
    <submittedName>
        <fullName evidence="4">Herpes gp2</fullName>
    </submittedName>
</protein>
<proteinExistence type="predicted"/>
<feature type="compositionally biased region" description="Pro residues" evidence="1">
    <location>
        <begin position="276"/>
        <end position="294"/>
    </location>
</feature>
<feature type="region of interest" description="Disordered" evidence="1">
    <location>
        <begin position="1344"/>
        <end position="1372"/>
    </location>
</feature>
<name>A0ABX6ETN1_KLUMA</name>
<dbReference type="PANTHER" id="PTHR35778">
    <property type="entry name" value="SIGNALING MUCIN HKR1-RELATED"/>
    <property type="match status" value="1"/>
</dbReference>
<dbReference type="PRINTS" id="PR01217">
    <property type="entry name" value="PRICHEXTENSN"/>
</dbReference>
<keyword evidence="5" id="KW-1185">Reference proteome</keyword>
<dbReference type="PANTHER" id="PTHR35778:SF1">
    <property type="entry name" value="SIGNALING MUCIN HKR1-RELATED"/>
    <property type="match status" value="1"/>
</dbReference>
<feature type="chain" id="PRO_5045383416" evidence="3">
    <location>
        <begin position="25"/>
        <end position="1396"/>
    </location>
</feature>
<keyword evidence="2" id="KW-0812">Transmembrane</keyword>
<keyword evidence="2" id="KW-1133">Transmembrane helix</keyword>
<feature type="compositionally biased region" description="Low complexity" evidence="1">
    <location>
        <begin position="514"/>
        <end position="537"/>
    </location>
</feature>
<gene>
    <name evidence="4" type="primary">HKR1</name>
    <name evidence="4" type="ORF">FIM1_2368</name>
</gene>
<evidence type="ECO:0000256" key="1">
    <source>
        <dbReference type="SAM" id="MobiDB-lite"/>
    </source>
</evidence>
<feature type="compositionally biased region" description="Low complexity" evidence="1">
    <location>
        <begin position="851"/>
        <end position="871"/>
    </location>
</feature>
<feature type="compositionally biased region" description="Polar residues" evidence="1">
    <location>
        <begin position="75"/>
        <end position="112"/>
    </location>
</feature>
<evidence type="ECO:0000313" key="5">
    <source>
        <dbReference type="Proteomes" id="UP000422736"/>
    </source>
</evidence>
<dbReference type="Proteomes" id="UP000422736">
    <property type="component" value="Chromosome 3"/>
</dbReference>
<feature type="region of interest" description="Disordered" evidence="1">
    <location>
        <begin position="850"/>
        <end position="889"/>
    </location>
</feature>
<dbReference type="EMBL" id="CP015056">
    <property type="protein sequence ID" value="QGN15675.1"/>
    <property type="molecule type" value="Genomic_DNA"/>
</dbReference>
<feature type="signal peptide" evidence="3">
    <location>
        <begin position="1"/>
        <end position="24"/>
    </location>
</feature>
<feature type="compositionally biased region" description="Basic and acidic residues" evidence="1">
    <location>
        <begin position="167"/>
        <end position="196"/>
    </location>
</feature>
<evidence type="ECO:0000256" key="2">
    <source>
        <dbReference type="SAM" id="Phobius"/>
    </source>
</evidence>
<accession>A0ABX6ETN1</accession>
<evidence type="ECO:0000313" key="4">
    <source>
        <dbReference type="EMBL" id="QGN15675.1"/>
    </source>
</evidence>
<sequence length="1396" mass="147081">MLVRPNECLRWLLWLLTFIVLSEGRILPSWFWDASSNLEVFPATVSVNHDLSFTNPSRPTDAVEIRRRDDEHNATDTISLITSDATSLSPAPNAMYSTPSMNQPSKTSLDDSQTPDKHDSTVLNPPGTNEEDTPTPTPDTPTPTPDTPTPDTPTPDTPTPDKPTPTPDKDTPTPDTPTPDKDTPTPDTPTPDKDTPTPDTPTPDTPTPDKDTPTPDKPTPTPDKDTPTPDTPTPDTPTPDKDTPTPDKDTPTPDTPTPTPDTPKSTPDTPKSTPDTPTPTPDTPTPTPDTPTPTPVKSTSSTTTSSTTPTPTPTPTSSTTTSSTTPTPAQQKPTSSTTTSSTTTTPTSSTTTSSTTTTPTSSTTTSSSSSTETSKQTSASSTATASDQSKVTPGSTSGSSTTESKTETGSETSTVSSTVTSSSTTNTETSSSSSISAASTVSNSVASEAKPTGSITSTTPTTSTSSSTITTQNSQSTDVTSLSSQTQSPSASGLTSTVLSTTPTTEIQASSTEQVSISTTPSTSVTTQVSTPSQFQSSILTQSNTVTTASPSFTALTSTVSQSTLPPVISAETTVSPSFSTIHGTTSIETASQTSIIPISNPFFTQTKTSSSYPSASNAVESTSLQALQTQHPTLSSLTVSGSAAPTTNTVGTQTSSKSIWLPTSLVVDTSTSNTATSSTSIDLGATSTLPQAINPATPVTVPEGYTVITIGFKEPLNYPFLISNPLASAQIFSFLPKVVTYPFSSASSGGISVYRRMLNVIKRDENSPSASSSPLTYTGVQVRSIVPLTIKNISYIVSIAEVIFPEKSVPTLQKMILDSNSAFYTNPVTYLSNLAELIDPSIPLTGLTYSGSSSSSGENGSGSGSDSNGHGSSGGPNDTEKKKGSSSNNSTLWGSLDAGLTSGFPNHSTAVRFICIVTTLTAATLFLIWLFLLGIRRLYKVTKASERLKLPEKDWPEIVVPYNHQDNGSIASGPKNIFYSGSHSSGSDSTGSALDNNEYIDEDLVITGENTVYSISQGITYYVDAEGNFFFAGVGKDPPIRKSIHELGVASDIPVSQNIEKSIPAFNGEDAINTPEESASLNLEDLEVDEDGNVALPESDLEKTILQHVSSESNMAVSMSPMDTMHNDNLQQVQAMFPLSSSSDEHVYTDTDALATTVTKTLLSSNGSAGILDLAGKSGTYDEYLYDAAQEDIDDPLALKNSIAGDYNSRGVSSIDIQDQMDIDIEDYDDDVSDVNVGDYDEFDEEMYRHLSRSDLLPNFGGESLIQGSNLTSVHGNSTDSGISFNMHTNLGSYGEARTSTISSSNVPHVAAQSDKATIPKRPERPSVVFSFGGMYDRTSVLDNDSSLVNPFENNTEEKKSKSKRNSRNLSKEFAAELGITEAELKAMERHPSDN</sequence>
<evidence type="ECO:0000256" key="3">
    <source>
        <dbReference type="SAM" id="SignalP"/>
    </source>
</evidence>